<feature type="transmembrane region" description="Helical" evidence="1">
    <location>
        <begin position="87"/>
        <end position="109"/>
    </location>
</feature>
<evidence type="ECO:0000313" key="2">
    <source>
        <dbReference type="EMBL" id="MDQ0895499.1"/>
    </source>
</evidence>
<keyword evidence="3" id="KW-1185">Reference proteome</keyword>
<dbReference type="RefSeq" id="WP_307043625.1">
    <property type="nucleotide sequence ID" value="NZ_JAUSYY010000001.1"/>
</dbReference>
<organism evidence="2 3">
    <name type="scientific">Agromyces ramosus</name>
    <dbReference type="NCBI Taxonomy" id="33879"/>
    <lineage>
        <taxon>Bacteria</taxon>
        <taxon>Bacillati</taxon>
        <taxon>Actinomycetota</taxon>
        <taxon>Actinomycetes</taxon>
        <taxon>Micrococcales</taxon>
        <taxon>Microbacteriaceae</taxon>
        <taxon>Agromyces</taxon>
    </lineage>
</organism>
<feature type="transmembrane region" description="Helical" evidence="1">
    <location>
        <begin position="21"/>
        <end position="41"/>
    </location>
</feature>
<keyword evidence="1" id="KW-0472">Membrane</keyword>
<feature type="transmembrane region" description="Helical" evidence="1">
    <location>
        <begin position="184"/>
        <end position="209"/>
    </location>
</feature>
<keyword evidence="1" id="KW-0812">Transmembrane</keyword>
<name>A0ABU0RBP6_9MICO</name>
<reference evidence="2 3" key="1">
    <citation type="submission" date="2023-07" db="EMBL/GenBank/DDBJ databases">
        <title>Comparative genomics of wheat-associated soil bacteria to identify genetic determinants of phenazine resistance.</title>
        <authorList>
            <person name="Mouncey N."/>
        </authorList>
    </citation>
    <scope>NUCLEOTIDE SEQUENCE [LARGE SCALE GENOMIC DNA]</scope>
    <source>
        <strain evidence="2 3">V3I3</strain>
    </source>
</reference>
<dbReference type="Proteomes" id="UP001239083">
    <property type="component" value="Unassembled WGS sequence"/>
</dbReference>
<feature type="transmembrane region" description="Helical" evidence="1">
    <location>
        <begin position="47"/>
        <end position="67"/>
    </location>
</feature>
<dbReference type="EMBL" id="JAUSYY010000001">
    <property type="protein sequence ID" value="MDQ0895499.1"/>
    <property type="molecule type" value="Genomic_DNA"/>
</dbReference>
<keyword evidence="1" id="KW-1133">Transmembrane helix</keyword>
<feature type="transmembrane region" description="Helical" evidence="1">
    <location>
        <begin position="129"/>
        <end position="149"/>
    </location>
</feature>
<gene>
    <name evidence="2" type="ORF">QFZ26_003054</name>
</gene>
<evidence type="ECO:0000256" key="1">
    <source>
        <dbReference type="SAM" id="Phobius"/>
    </source>
</evidence>
<comment type="caution">
    <text evidence="2">The sequence shown here is derived from an EMBL/GenBank/DDBJ whole genome shotgun (WGS) entry which is preliminary data.</text>
</comment>
<evidence type="ECO:0000313" key="3">
    <source>
        <dbReference type="Proteomes" id="UP001239083"/>
    </source>
</evidence>
<sequence length="217" mass="22863">MRALGESPGSTMGASLTAHPLAWGAAWAALFGSILVVAGVFDWPTTAWLSLLALLVAPSLAATVIVLRATPRDHLAARTSVFGHFFVRYLTLVLAFFAWSASVVLGAAISTSIQLAAEGKEDDLTGIGFQVLAALTPIAAGVLWAALIVRCSWFLARLRGWQEAPESSEVPAAMLSEHPRLRRIVVGLAHPGLLLTTGLVSALLAMLAAELEFTLLV</sequence>
<protein>
    <submittedName>
        <fullName evidence="2">Uncharacterized protein</fullName>
    </submittedName>
</protein>
<accession>A0ABU0RBP6</accession>
<proteinExistence type="predicted"/>